<feature type="compositionally biased region" description="Basic and acidic residues" evidence="6">
    <location>
        <begin position="685"/>
        <end position="695"/>
    </location>
</feature>
<evidence type="ECO:0000256" key="6">
    <source>
        <dbReference type="SAM" id="MobiDB-lite"/>
    </source>
</evidence>
<dbReference type="PANTHER" id="PTHR21347:SF0">
    <property type="entry name" value="LIPID SCRAMBLASE CLPTM1L"/>
    <property type="match status" value="1"/>
</dbReference>
<organism evidence="8 9">
    <name type="scientific">Polarella glacialis</name>
    <name type="common">Dinoflagellate</name>
    <dbReference type="NCBI Taxonomy" id="89957"/>
    <lineage>
        <taxon>Eukaryota</taxon>
        <taxon>Sar</taxon>
        <taxon>Alveolata</taxon>
        <taxon>Dinophyceae</taxon>
        <taxon>Suessiales</taxon>
        <taxon>Suessiaceae</taxon>
        <taxon>Polarella</taxon>
    </lineage>
</organism>
<evidence type="ECO:0008006" key="10">
    <source>
        <dbReference type="Google" id="ProtNLM"/>
    </source>
</evidence>
<feature type="region of interest" description="Disordered" evidence="6">
    <location>
        <begin position="685"/>
        <end position="782"/>
    </location>
</feature>
<evidence type="ECO:0000313" key="8">
    <source>
        <dbReference type="EMBL" id="CAE8613360.1"/>
    </source>
</evidence>
<dbReference type="GO" id="GO:0012505">
    <property type="term" value="C:endomembrane system"/>
    <property type="evidence" value="ECO:0007669"/>
    <property type="project" value="TreeGrafter"/>
</dbReference>
<dbReference type="InterPro" id="IPR008429">
    <property type="entry name" value="CLPTM1"/>
</dbReference>
<proteinExistence type="inferred from homology"/>
<evidence type="ECO:0000256" key="2">
    <source>
        <dbReference type="ARBA" id="ARBA00009310"/>
    </source>
</evidence>
<evidence type="ECO:0000256" key="4">
    <source>
        <dbReference type="ARBA" id="ARBA00022989"/>
    </source>
</evidence>
<evidence type="ECO:0000256" key="5">
    <source>
        <dbReference type="ARBA" id="ARBA00023136"/>
    </source>
</evidence>
<comment type="similarity">
    <text evidence="2">Belongs to the CLPTM1 family.</text>
</comment>
<sequence length="782" mass="88682">MGFLRNLFWGVFVWVIFSSGLQLYLSFHSPRCPQGSAANACFRPLFNIGEPVDLVVYLTSNAAIKWWTPAGLQELQGALFWNTSMGFGSPVKGAQAAVPLSLAQLHSVRRNESALYAHSYLVRAGSRLADEIEIAAQGKIPAGGPRGGVLSENVLHASAAFTKVLPQVRRARRNLLANASSANTSGADAAEDPYPKEQEPVVAKVPFTSWAISVYPDDALLWAGSTLLITTFLTPSIPSAIVRHSLLCVVLPLLIQMRSDQRAIRAQRILELDLSRLLLDNTPAPQVPHLVPLVRIALSTDEDAYDEQYPRPLLYKEYTFEKGNPMPSGERDVRYQVVLNEGKKKYAPPFTMDTFGLQSRYWIPLDSNVSREDPELPIEVDVSGMMRYSVVMTMKQTMELYMNLGFTERDLEEIKEFFFRHPLHILALMQVIGFVQMTLKTLAFKNDISFFRGRSDYTGLSSRSLATDTLQEIIIFAYLFDFDDISRIVLFQVGTSAAISAWKYTRVAQLGLAWRFFLPWATYSRGLENGAGGTAEAHTEEIDARGMRYLKFVLYPLSACWGLYNLYHYSYKSWWSWLVSSAADFAYTFGFINLMPQIFINYKLKSVAHMPWRVLMYKFFDTFIDDVFAFFIMSEYMTRKHRFMTLRDDIVFFIFLYQRHIYTIDKTRPDEFGFVYNEADAKEASMPVEGDKEEVQASAPAVLSGSLEEKVTEAEEEQDEKEKSEEKERKGSGQERPIEEAEVKAKVEVTEPETSETEELTVTADESKKDLRQRKGKPVAAT</sequence>
<keyword evidence="3 7" id="KW-0812">Transmembrane</keyword>
<comment type="caution">
    <text evidence="8">The sequence shown here is derived from an EMBL/GenBank/DDBJ whole genome shotgun (WGS) entry which is preliminary data.</text>
</comment>
<dbReference type="OrthoDB" id="378564at2759"/>
<dbReference type="PANTHER" id="PTHR21347">
    <property type="entry name" value="CLEFT LIP AND PALATE ASSOCIATED TRANSMEMBRANE PROTEIN-RELATED"/>
    <property type="match status" value="1"/>
</dbReference>
<evidence type="ECO:0000256" key="7">
    <source>
        <dbReference type="SAM" id="Phobius"/>
    </source>
</evidence>
<evidence type="ECO:0000256" key="1">
    <source>
        <dbReference type="ARBA" id="ARBA00004141"/>
    </source>
</evidence>
<reference evidence="8" key="1">
    <citation type="submission" date="2021-02" db="EMBL/GenBank/DDBJ databases">
        <authorList>
            <person name="Dougan E. K."/>
            <person name="Rhodes N."/>
            <person name="Thang M."/>
            <person name="Chan C."/>
        </authorList>
    </citation>
    <scope>NUCLEOTIDE SEQUENCE</scope>
</reference>
<comment type="subcellular location">
    <subcellularLocation>
        <location evidence="1">Membrane</location>
        <topology evidence="1">Multi-pass membrane protein</topology>
    </subcellularLocation>
</comment>
<feature type="compositionally biased region" description="Acidic residues" evidence="6">
    <location>
        <begin position="750"/>
        <end position="759"/>
    </location>
</feature>
<evidence type="ECO:0000313" key="9">
    <source>
        <dbReference type="Proteomes" id="UP000654075"/>
    </source>
</evidence>
<gene>
    <name evidence="8" type="ORF">PGLA1383_LOCUS31131</name>
</gene>
<dbReference type="Pfam" id="PF05602">
    <property type="entry name" value="CLPTM1"/>
    <property type="match status" value="2"/>
</dbReference>
<dbReference type="Proteomes" id="UP000654075">
    <property type="component" value="Unassembled WGS sequence"/>
</dbReference>
<dbReference type="EMBL" id="CAJNNV010025246">
    <property type="protein sequence ID" value="CAE8613360.1"/>
    <property type="molecule type" value="Genomic_DNA"/>
</dbReference>
<dbReference type="AlphaFoldDB" id="A0A813FKS7"/>
<dbReference type="GO" id="GO:0016020">
    <property type="term" value="C:membrane"/>
    <property type="evidence" value="ECO:0007669"/>
    <property type="project" value="UniProtKB-SubCell"/>
</dbReference>
<protein>
    <recommendedName>
        <fullName evidence="10">Cleft lip and palate transmembrane protein 1</fullName>
    </recommendedName>
</protein>
<keyword evidence="9" id="KW-1185">Reference proteome</keyword>
<feature type="transmembrane region" description="Helical" evidence="7">
    <location>
        <begin position="7"/>
        <end position="27"/>
    </location>
</feature>
<feature type="compositionally biased region" description="Basic residues" evidence="6">
    <location>
        <begin position="771"/>
        <end position="782"/>
    </location>
</feature>
<evidence type="ECO:0000256" key="3">
    <source>
        <dbReference type="ARBA" id="ARBA00022692"/>
    </source>
</evidence>
<keyword evidence="4 7" id="KW-1133">Transmembrane helix</keyword>
<accession>A0A813FKS7</accession>
<keyword evidence="5 7" id="KW-0472">Membrane</keyword>
<name>A0A813FKS7_POLGL</name>
<feature type="compositionally biased region" description="Basic and acidic residues" evidence="6">
    <location>
        <begin position="720"/>
        <end position="749"/>
    </location>
</feature>